<dbReference type="AlphaFoldDB" id="A0A7Z2S8M7"/>
<keyword evidence="2" id="KW-0472">Membrane</keyword>
<evidence type="ECO:0000313" key="4">
    <source>
        <dbReference type="Proteomes" id="UP000464468"/>
    </source>
</evidence>
<proteinExistence type="predicted"/>
<sequence length="61" mass="6624">MFVDFRGDPPPASWPPPRGPLPGPRITRPRERRLMALVALNLILLLVAPIGGATLIVLLFG</sequence>
<dbReference type="EMBL" id="CP047895">
    <property type="protein sequence ID" value="QHL90792.1"/>
    <property type="molecule type" value="Genomic_DNA"/>
</dbReference>
<evidence type="ECO:0000256" key="1">
    <source>
        <dbReference type="SAM" id="MobiDB-lite"/>
    </source>
</evidence>
<dbReference type="RefSeq" id="WP_160592719.1">
    <property type="nucleotide sequence ID" value="NZ_CP047895.1"/>
</dbReference>
<dbReference type="Proteomes" id="UP000464468">
    <property type="component" value="Chromosome"/>
</dbReference>
<protein>
    <submittedName>
        <fullName evidence="3">Uncharacterized protein</fullName>
    </submittedName>
</protein>
<keyword evidence="4" id="KW-1185">Reference proteome</keyword>
<evidence type="ECO:0000256" key="2">
    <source>
        <dbReference type="SAM" id="Phobius"/>
    </source>
</evidence>
<gene>
    <name evidence="3" type="ORF">GVO57_08060</name>
</gene>
<dbReference type="KEGG" id="schy:GVO57_08060"/>
<feature type="compositionally biased region" description="Pro residues" evidence="1">
    <location>
        <begin position="8"/>
        <end position="23"/>
    </location>
</feature>
<name>A0A7Z2S8M7_9SPHN</name>
<reference evidence="3 4" key="1">
    <citation type="submission" date="2020-01" db="EMBL/GenBank/DDBJ databases">
        <title>Sphingomonas sp. C33 whole genome sequece.</title>
        <authorList>
            <person name="Park C."/>
        </authorList>
    </citation>
    <scope>NUCLEOTIDE SEQUENCE [LARGE SCALE GENOMIC DNA]</scope>
    <source>
        <strain evidence="3 4">C33</strain>
    </source>
</reference>
<feature type="region of interest" description="Disordered" evidence="1">
    <location>
        <begin position="1"/>
        <end position="26"/>
    </location>
</feature>
<accession>A0A7Z2S8M7</accession>
<feature type="transmembrane region" description="Helical" evidence="2">
    <location>
        <begin position="34"/>
        <end position="60"/>
    </location>
</feature>
<organism evidence="3 4">
    <name type="scientific">Sphingomonas changnyeongensis</name>
    <dbReference type="NCBI Taxonomy" id="2698679"/>
    <lineage>
        <taxon>Bacteria</taxon>
        <taxon>Pseudomonadati</taxon>
        <taxon>Pseudomonadota</taxon>
        <taxon>Alphaproteobacteria</taxon>
        <taxon>Sphingomonadales</taxon>
        <taxon>Sphingomonadaceae</taxon>
        <taxon>Sphingomonas</taxon>
    </lineage>
</organism>
<keyword evidence="2" id="KW-0812">Transmembrane</keyword>
<keyword evidence="2" id="KW-1133">Transmembrane helix</keyword>
<evidence type="ECO:0000313" key="3">
    <source>
        <dbReference type="EMBL" id="QHL90792.1"/>
    </source>
</evidence>